<feature type="compositionally biased region" description="Basic and acidic residues" evidence="9">
    <location>
        <begin position="1391"/>
        <end position="1403"/>
    </location>
</feature>
<organism evidence="13 14">
    <name type="scientific">Biomphalaria glabrata</name>
    <name type="common">Bloodfluke planorb</name>
    <name type="synonym">Freshwater snail</name>
    <dbReference type="NCBI Taxonomy" id="6526"/>
    <lineage>
        <taxon>Eukaryota</taxon>
        <taxon>Metazoa</taxon>
        <taxon>Spiralia</taxon>
        <taxon>Lophotrochozoa</taxon>
        <taxon>Mollusca</taxon>
        <taxon>Gastropoda</taxon>
        <taxon>Heterobranchia</taxon>
        <taxon>Euthyneura</taxon>
        <taxon>Panpulmonata</taxon>
        <taxon>Hygrophila</taxon>
        <taxon>Lymnaeoidea</taxon>
        <taxon>Planorbidae</taxon>
        <taxon>Biomphalaria</taxon>
    </lineage>
</organism>
<sequence>MGKKLNLTHLSEEEVNQIMGVIQKDFQVRREEKKKVSELQTELVKEQTKIQVLKERPEFNSTHCIICLETFGLLVRRKRSCYKCKVKVCSKCSVPRPKKSGQFVCPVCIKEKNFQILSNQWLYDSHTVSDKHFGSSQVVRYLYKKNSFSTSDTDADSGYLPSASNSTSAHRKHRPRLDEVFDIRMTDDSSTELDHRQARQDQPVSRAVSLESLVGQGQQTRSVTPVATQTTDLGKPTYLDSATGTDVARESRVSAAVGTEQNGDVRRRHRSSSAGREPRHKTPELGAERNRRKDKDTEVLYREALESAKRAEEFKFRVKFDHLLVELHQTIHDKDGLASCFTSPAYGEVMLIFRDKVKELLKSFTQRLTLAHESFDPNAALETTVQRVKQDVSKFIEDLIGETLDLTSEEAVSDLSSLSDEAINDTNSFEDLKAQAVVTKLLENHRREVSGLADEVSSHWKIIGNSNHINSHEHLEHNSISGTGSLITDSLVNGYHNSEKAILPVRNSLVHKTDLTNDSQTVHDNVQLLNNKNSSQDNFHSVDKPDENDALDETDNNNQHDEVDIEKDFEELKEFVRKTQTAVRPKVEAVEFDDSQLCEVREEPLAQSKIDHNETREEFLTRYSVFDKVHNTETDFSQFENIDFFSNEIDPDLLSMNLEIIPEETEEELEQEEDEEKKWRSNWIFKGSNQNDSMGRQVNKTIPRPEISYMPKIASRNIEYMSEPDLFSPSDLDGSDDEENTYYANTSKELARISSQRNKYRSGNTSDDSDFSVKLRSPLRLYDDNAQDFLDGPSTRVDGPLIAPTKQELKFLQDLIPADNDDPKFVVPPESVTIQEGEPVKFSCRVTGTQPVDVFWYREGEEVEEFEESEDVEISNSGDKYNITLYNISKAMAGQYMCIALNEKGKATQYLVVTVKSNKHDLKKPEFIKGLKDVEVTEGQSVKFRVKVKGYPPPRISWYKDGTLLKSSKTCRLEKFGNRDYILTIDYATMNDDAEYTVCARNVAGEIKASAQVIVEPQTDAPVKKQRHSSMTTSGASDSDSDKMSSRSSLLKSYLSSAPKTSTAASRNLSLDQENLLPVNHLDSKLSLAQRNIEEESEKMKEDAKRDQSTKNSRLFSPSTLNLLEAAEEIIQQEKSSSDITIGKLPDQYESFSGHITDHLQAVVDDLGLPDTLDDFPLSSHAPIQDAPVKSTLEFSIRKTKPVDAVASLSPKEINRPKSEHFTKLLVSNGDHLTKLVPNNLPRRDFNQNDTINIINTSFDSGKGASLQDISTSLASSFSSNSSSRDNIESDLEQAKAPFTKLSFSRDFEVQQNSEKKKWSVNLDPFSPQAEIVNLPNSINKPTIEVNNVDINLTSIKGDSQASSPRQSIDSGVSVSSKLERPAPVHMVGHTSEDEVPESRTEFNTDGSIELPSVNKLRAMFSNVKEEDLGDGNFKRGESAHQVSHFLASCIVNKVHSITARSVPKEKLEKLRASNQKTELSSSTPNLLCVPGETPKVSSTATLKLGSSSTSISFPVPLAPSTLDTGKQQPHTLTYIDVKADKEPVLIYPETDITASQQHHPHLLTSMKAVKAPQPPVNNQGSQPKLLIHTPASKDADTVKKSTPRIKSGCISARTAFWERKMIDGSSVNDNEFPDMLEDGDS</sequence>
<dbReference type="SMART" id="SM00409">
    <property type="entry name" value="IG"/>
    <property type="match status" value="2"/>
</dbReference>
<feature type="region of interest" description="Disordered" evidence="9">
    <location>
        <begin position="531"/>
        <end position="559"/>
    </location>
</feature>
<accession>A0A9W2Z394</accession>
<dbReference type="PROSITE" id="PS50178">
    <property type="entry name" value="ZF_FYVE"/>
    <property type="match status" value="1"/>
</dbReference>
<keyword evidence="6" id="KW-0393">Immunoglobulin domain</keyword>
<dbReference type="Gene3D" id="3.30.40.10">
    <property type="entry name" value="Zinc/RING finger domain, C3HC4 (zinc finger)"/>
    <property type="match status" value="1"/>
</dbReference>
<dbReference type="PANTHER" id="PTHR47633">
    <property type="entry name" value="IMMUNOGLOBULIN"/>
    <property type="match status" value="1"/>
</dbReference>
<dbReference type="GeneID" id="106070904"/>
<keyword evidence="3" id="KW-0479">Metal-binding</keyword>
<dbReference type="GO" id="GO:0045989">
    <property type="term" value="P:positive regulation of striated muscle contraction"/>
    <property type="evidence" value="ECO:0007669"/>
    <property type="project" value="UniProtKB-ARBA"/>
</dbReference>
<dbReference type="SUPFAM" id="SSF48726">
    <property type="entry name" value="Immunoglobulin"/>
    <property type="match status" value="2"/>
</dbReference>
<dbReference type="FunFam" id="2.60.40.10:FF:000425">
    <property type="entry name" value="Myosin light chain kinase"/>
    <property type="match status" value="1"/>
</dbReference>
<dbReference type="OMA" id="SAYQTHI"/>
<dbReference type="PANTHER" id="PTHR47633:SF4">
    <property type="entry name" value="MYOPALLADIN ISOFORM X1"/>
    <property type="match status" value="1"/>
</dbReference>
<feature type="domain" description="FYVE-type" evidence="10">
    <location>
        <begin position="58"/>
        <end position="113"/>
    </location>
</feature>
<evidence type="ECO:0000256" key="7">
    <source>
        <dbReference type="PROSITE-ProRule" id="PRU00091"/>
    </source>
</evidence>
<dbReference type="FunFam" id="2.60.40.10:FF:000107">
    <property type="entry name" value="Myosin, light chain kinase a"/>
    <property type="match status" value="1"/>
</dbReference>
<dbReference type="GO" id="GO:0005737">
    <property type="term" value="C:cytoplasm"/>
    <property type="evidence" value="ECO:0007669"/>
    <property type="project" value="UniProtKB-SubCell"/>
</dbReference>
<dbReference type="InterPro" id="IPR010911">
    <property type="entry name" value="Rab_BD"/>
</dbReference>
<feature type="region of interest" description="Disordered" evidence="9">
    <location>
        <begin position="149"/>
        <end position="177"/>
    </location>
</feature>
<dbReference type="InterPro" id="IPR036179">
    <property type="entry name" value="Ig-like_dom_sf"/>
</dbReference>
<dbReference type="GO" id="GO:0008270">
    <property type="term" value="F:zinc ion binding"/>
    <property type="evidence" value="ECO:0007669"/>
    <property type="project" value="UniProtKB-KW"/>
</dbReference>
<keyword evidence="8" id="KW-0175">Coiled coil</keyword>
<dbReference type="RefSeq" id="XP_055869526.1">
    <property type="nucleotide sequence ID" value="XM_056013551.1"/>
</dbReference>
<feature type="domain" description="RabBD" evidence="12">
    <location>
        <begin position="4"/>
        <end position="125"/>
    </location>
</feature>
<dbReference type="InterPro" id="IPR013098">
    <property type="entry name" value="Ig_I-set"/>
</dbReference>
<evidence type="ECO:0000259" key="12">
    <source>
        <dbReference type="PROSITE" id="PS50916"/>
    </source>
</evidence>
<keyword evidence="4 7" id="KW-0863">Zinc-finger</keyword>
<evidence type="ECO:0000256" key="5">
    <source>
        <dbReference type="ARBA" id="ARBA00022833"/>
    </source>
</evidence>
<keyword evidence="5" id="KW-0862">Zinc</keyword>
<feature type="compositionally biased region" description="Polar residues" evidence="9">
    <location>
        <begin position="1357"/>
        <end position="1377"/>
    </location>
</feature>
<evidence type="ECO:0000256" key="3">
    <source>
        <dbReference type="ARBA" id="ARBA00022723"/>
    </source>
</evidence>
<name>A0A9W2Z394_BIOGL</name>
<evidence type="ECO:0000259" key="10">
    <source>
        <dbReference type="PROSITE" id="PS50178"/>
    </source>
</evidence>
<gene>
    <name evidence="14" type="primary">LOC106070904</name>
</gene>
<evidence type="ECO:0000256" key="2">
    <source>
        <dbReference type="ARBA" id="ARBA00022490"/>
    </source>
</evidence>
<dbReference type="Proteomes" id="UP001165740">
    <property type="component" value="Chromosome 16"/>
</dbReference>
<dbReference type="Gene3D" id="2.60.40.10">
    <property type="entry name" value="Immunoglobulins"/>
    <property type="match status" value="2"/>
</dbReference>
<dbReference type="SMART" id="SM00408">
    <property type="entry name" value="IGc2"/>
    <property type="match status" value="2"/>
</dbReference>
<feature type="compositionally biased region" description="Polar residues" evidence="9">
    <location>
        <begin position="215"/>
        <end position="232"/>
    </location>
</feature>
<dbReference type="SUPFAM" id="SSF57903">
    <property type="entry name" value="FYVE/PHD zinc finger"/>
    <property type="match status" value="1"/>
</dbReference>
<dbReference type="InterPro" id="IPR011011">
    <property type="entry name" value="Znf_FYVE_PHD"/>
</dbReference>
<keyword evidence="2" id="KW-0963">Cytoplasm</keyword>
<dbReference type="InterPro" id="IPR013083">
    <property type="entry name" value="Znf_RING/FYVE/PHD"/>
</dbReference>
<feature type="region of interest" description="Disordered" evidence="9">
    <location>
        <begin position="212"/>
        <end position="294"/>
    </location>
</feature>
<feature type="region of interest" description="Disordered" evidence="9">
    <location>
        <begin position="1357"/>
        <end position="1407"/>
    </location>
</feature>
<dbReference type="InterPro" id="IPR017455">
    <property type="entry name" value="Znf_FYVE-rel"/>
</dbReference>
<evidence type="ECO:0000259" key="11">
    <source>
        <dbReference type="PROSITE" id="PS50835"/>
    </source>
</evidence>
<reference evidence="14" key="1">
    <citation type="submission" date="2025-08" db="UniProtKB">
        <authorList>
            <consortium name="RefSeq"/>
        </authorList>
    </citation>
    <scope>IDENTIFICATION</scope>
</reference>
<feature type="region of interest" description="Disordered" evidence="9">
    <location>
        <begin position="1018"/>
        <end position="1052"/>
    </location>
</feature>
<feature type="coiled-coil region" evidence="8">
    <location>
        <begin position="29"/>
        <end position="56"/>
    </location>
</feature>
<dbReference type="InterPro" id="IPR003598">
    <property type="entry name" value="Ig_sub2"/>
</dbReference>
<feature type="domain" description="Ig-like" evidence="11">
    <location>
        <begin position="925"/>
        <end position="1014"/>
    </location>
</feature>
<dbReference type="InterPro" id="IPR013783">
    <property type="entry name" value="Ig-like_fold"/>
</dbReference>
<feature type="region of interest" description="Disordered" evidence="9">
    <location>
        <begin position="1094"/>
        <end position="1114"/>
    </location>
</feature>
<feature type="compositionally biased region" description="Basic and acidic residues" evidence="9">
    <location>
        <begin position="276"/>
        <end position="294"/>
    </location>
</feature>
<dbReference type="InterPro" id="IPR003599">
    <property type="entry name" value="Ig_sub"/>
</dbReference>
<dbReference type="Pfam" id="PF02318">
    <property type="entry name" value="FYVE_2"/>
    <property type="match status" value="1"/>
</dbReference>
<proteinExistence type="predicted"/>
<dbReference type="GO" id="GO:0060298">
    <property type="term" value="P:positive regulation of sarcomere organization"/>
    <property type="evidence" value="ECO:0007669"/>
    <property type="project" value="UniProtKB-ARBA"/>
</dbReference>
<dbReference type="Pfam" id="PF07679">
    <property type="entry name" value="I-set"/>
    <property type="match status" value="2"/>
</dbReference>
<evidence type="ECO:0000313" key="14">
    <source>
        <dbReference type="RefSeq" id="XP_055869526.1"/>
    </source>
</evidence>
<dbReference type="PROSITE" id="PS50916">
    <property type="entry name" value="RABBD"/>
    <property type="match status" value="1"/>
</dbReference>
<dbReference type="GO" id="GO:0006886">
    <property type="term" value="P:intracellular protein transport"/>
    <property type="evidence" value="ECO:0007669"/>
    <property type="project" value="InterPro"/>
</dbReference>
<keyword evidence="13" id="KW-1185">Reference proteome</keyword>
<evidence type="ECO:0000256" key="6">
    <source>
        <dbReference type="ARBA" id="ARBA00023319"/>
    </source>
</evidence>
<comment type="subcellular location">
    <subcellularLocation>
        <location evidence="1">Cytoplasm</location>
    </subcellularLocation>
</comment>
<feature type="compositionally biased region" description="Basic and acidic residues" evidence="9">
    <location>
        <begin position="1094"/>
        <end position="1109"/>
    </location>
</feature>
<evidence type="ECO:0000256" key="1">
    <source>
        <dbReference type="ARBA" id="ARBA00004496"/>
    </source>
</evidence>
<evidence type="ECO:0000313" key="13">
    <source>
        <dbReference type="Proteomes" id="UP001165740"/>
    </source>
</evidence>
<dbReference type="PROSITE" id="PS50835">
    <property type="entry name" value="IG_LIKE"/>
    <property type="match status" value="2"/>
</dbReference>
<evidence type="ECO:0000256" key="4">
    <source>
        <dbReference type="ARBA" id="ARBA00022771"/>
    </source>
</evidence>
<dbReference type="InterPro" id="IPR041282">
    <property type="entry name" value="FYVE_2"/>
</dbReference>
<protein>
    <submittedName>
        <fullName evidence="14">Uncharacterized protein LOC106070904 isoform X1</fullName>
    </submittedName>
</protein>
<evidence type="ECO:0000256" key="8">
    <source>
        <dbReference type="SAM" id="Coils"/>
    </source>
</evidence>
<feature type="domain" description="Ig-like" evidence="11">
    <location>
        <begin position="823"/>
        <end position="914"/>
    </location>
</feature>
<dbReference type="InterPro" id="IPR007110">
    <property type="entry name" value="Ig-like_dom"/>
</dbReference>
<dbReference type="OrthoDB" id="10072397at2759"/>
<evidence type="ECO:0000256" key="9">
    <source>
        <dbReference type="SAM" id="MobiDB-lite"/>
    </source>
</evidence>
<dbReference type="GO" id="GO:0031267">
    <property type="term" value="F:small GTPase binding"/>
    <property type="evidence" value="ECO:0007669"/>
    <property type="project" value="InterPro"/>
</dbReference>